<dbReference type="Proteomes" id="UP001602013">
    <property type="component" value="Unassembled WGS sequence"/>
</dbReference>
<protein>
    <submittedName>
        <fullName evidence="2">Uncharacterized protein</fullName>
    </submittedName>
</protein>
<proteinExistence type="predicted"/>
<feature type="region of interest" description="Disordered" evidence="1">
    <location>
        <begin position="1"/>
        <end position="20"/>
    </location>
</feature>
<evidence type="ECO:0000313" key="2">
    <source>
        <dbReference type="EMBL" id="MFF3669585.1"/>
    </source>
</evidence>
<evidence type="ECO:0000313" key="3">
    <source>
        <dbReference type="Proteomes" id="UP001602013"/>
    </source>
</evidence>
<sequence>MVTSDDRPTRPLSLGGQSGESAGDLLRHRYGLGILRGDRQVECRSLGMGVEVGLGFVPRLEALPGVGVTAASGPLLAHLARDPEPYAQPVAAAGELVKVCDAADMDHRHLTGLGHRRHRARVDSVDMGL</sequence>
<evidence type="ECO:0000256" key="1">
    <source>
        <dbReference type="SAM" id="MobiDB-lite"/>
    </source>
</evidence>
<keyword evidence="3" id="KW-1185">Reference proteome</keyword>
<name>A0ABW6T143_9ACTN</name>
<reference evidence="2 3" key="1">
    <citation type="submission" date="2024-10" db="EMBL/GenBank/DDBJ databases">
        <title>The Natural Products Discovery Center: Release of the First 8490 Sequenced Strains for Exploring Actinobacteria Biosynthetic Diversity.</title>
        <authorList>
            <person name="Kalkreuter E."/>
            <person name="Kautsar S.A."/>
            <person name="Yang D."/>
            <person name="Bader C.D."/>
            <person name="Teijaro C.N."/>
            <person name="Fluegel L."/>
            <person name="Davis C.M."/>
            <person name="Simpson J.R."/>
            <person name="Lauterbach L."/>
            <person name="Steele A.D."/>
            <person name="Gui C."/>
            <person name="Meng S."/>
            <person name="Li G."/>
            <person name="Viehrig K."/>
            <person name="Ye F."/>
            <person name="Su P."/>
            <person name="Kiefer A.F."/>
            <person name="Nichols A."/>
            <person name="Cepeda A.J."/>
            <person name="Yan W."/>
            <person name="Fan B."/>
            <person name="Jiang Y."/>
            <person name="Adhikari A."/>
            <person name="Zheng C.-J."/>
            <person name="Schuster L."/>
            <person name="Cowan T.M."/>
            <person name="Smanski M.J."/>
            <person name="Chevrette M.G."/>
            <person name="De Carvalho L.P.S."/>
            <person name="Shen B."/>
        </authorList>
    </citation>
    <scope>NUCLEOTIDE SEQUENCE [LARGE SCALE GENOMIC DNA]</scope>
    <source>
        <strain evidence="2 3">NPDC002173</strain>
    </source>
</reference>
<organism evidence="2 3">
    <name type="scientific">Microtetraspora malaysiensis</name>
    <dbReference type="NCBI Taxonomy" id="161358"/>
    <lineage>
        <taxon>Bacteria</taxon>
        <taxon>Bacillati</taxon>
        <taxon>Actinomycetota</taxon>
        <taxon>Actinomycetes</taxon>
        <taxon>Streptosporangiales</taxon>
        <taxon>Streptosporangiaceae</taxon>
        <taxon>Microtetraspora</taxon>
    </lineage>
</organism>
<comment type="caution">
    <text evidence="2">The sequence shown here is derived from an EMBL/GenBank/DDBJ whole genome shotgun (WGS) entry which is preliminary data.</text>
</comment>
<dbReference type="RefSeq" id="WP_387415796.1">
    <property type="nucleotide sequence ID" value="NZ_JBIASD010000022.1"/>
</dbReference>
<dbReference type="EMBL" id="JBIASD010000022">
    <property type="protein sequence ID" value="MFF3669585.1"/>
    <property type="molecule type" value="Genomic_DNA"/>
</dbReference>
<accession>A0ABW6T143</accession>
<gene>
    <name evidence="2" type="ORF">ACFYXI_28755</name>
</gene>